<keyword evidence="5" id="KW-1185">Reference proteome</keyword>
<sequence length="425" mass="46194">MRILRSHRLIGLMFLVMMGASLWFTWAIFSKKFADYDEVTLQTSKIGLQMPERADIKYRGVIVGEVLDFAPTDEGAEITLGLFPDQVKTIPADVTGAILPKTLFGEKYVSLESASGRPTPAIRRGAVIERTAVATEVEQVLSDLLPLLQTVQPEQLNYFLNAVATALEGRGSKLGDGLSNLDAYLKRFNPEAKALVEDLRKTAEVSDLYADVLPELAEVLRNTVTTGKTIEDREAQLQKLFAETAAFSKTAESFLAANEKNLIRLGEVTSAQMRLFARYAPEYPCLLGGIAGVVPKIDQTFRGHILHINLELLPNQPRGYTVDDMPFNGAVEPPYCGTLPNPPHTQSNPLPTPPNFNDGIEKPTGKGTRRAPAGGVDGAYVGTEAEANMLRALLGPVFGLPTEDVSDLSVLMVAPMARGAEVSVR</sequence>
<evidence type="ECO:0000259" key="2">
    <source>
        <dbReference type="Pfam" id="PF02470"/>
    </source>
</evidence>
<dbReference type="GO" id="GO:0051701">
    <property type="term" value="P:biological process involved in interaction with host"/>
    <property type="evidence" value="ECO:0007669"/>
    <property type="project" value="TreeGrafter"/>
</dbReference>
<evidence type="ECO:0000256" key="1">
    <source>
        <dbReference type="SAM" id="Phobius"/>
    </source>
</evidence>
<dbReference type="Pfam" id="PF11887">
    <property type="entry name" value="Mce4_CUP1"/>
    <property type="match status" value="1"/>
</dbReference>
<dbReference type="AlphaFoldDB" id="A0A3A5HES5"/>
<comment type="caution">
    <text evidence="4">The sequence shown here is derived from an EMBL/GenBank/DDBJ whole genome shotgun (WGS) entry which is preliminary data.</text>
</comment>
<dbReference type="NCBIfam" id="TIGR00996">
    <property type="entry name" value="Mtu_fam_mce"/>
    <property type="match status" value="1"/>
</dbReference>
<feature type="transmembrane region" description="Helical" evidence="1">
    <location>
        <begin position="9"/>
        <end position="29"/>
    </location>
</feature>
<keyword evidence="1" id="KW-1133">Transmembrane helix</keyword>
<feature type="domain" description="Mammalian cell entry C-terminal" evidence="3">
    <location>
        <begin position="121"/>
        <end position="326"/>
    </location>
</feature>
<reference evidence="5" key="1">
    <citation type="submission" date="2018-09" db="EMBL/GenBank/DDBJ databases">
        <authorList>
            <person name="Zhu H."/>
        </authorList>
    </citation>
    <scope>NUCLEOTIDE SEQUENCE [LARGE SCALE GENOMIC DNA]</scope>
    <source>
        <strain evidence="5">K1W22B-1</strain>
    </source>
</reference>
<dbReference type="InterPro" id="IPR052336">
    <property type="entry name" value="MlaD_Phospholipid_Transporter"/>
</dbReference>
<accession>A0A3A5HES5</accession>
<dbReference type="GO" id="GO:0005576">
    <property type="term" value="C:extracellular region"/>
    <property type="evidence" value="ECO:0007669"/>
    <property type="project" value="TreeGrafter"/>
</dbReference>
<evidence type="ECO:0000313" key="5">
    <source>
        <dbReference type="Proteomes" id="UP000276542"/>
    </source>
</evidence>
<dbReference type="InterPro" id="IPR005693">
    <property type="entry name" value="Mce"/>
</dbReference>
<gene>
    <name evidence="4" type="ORF">D4739_09060</name>
</gene>
<dbReference type="Pfam" id="PF02470">
    <property type="entry name" value="MlaD"/>
    <property type="match status" value="1"/>
</dbReference>
<organism evidence="4 5">
    <name type="scientific">Nocardioides cavernaquae</name>
    <dbReference type="NCBI Taxonomy" id="2321396"/>
    <lineage>
        <taxon>Bacteria</taxon>
        <taxon>Bacillati</taxon>
        <taxon>Actinomycetota</taxon>
        <taxon>Actinomycetes</taxon>
        <taxon>Propionibacteriales</taxon>
        <taxon>Nocardioidaceae</taxon>
        <taxon>Nocardioides</taxon>
    </lineage>
</organism>
<dbReference type="InterPro" id="IPR003399">
    <property type="entry name" value="Mce/MlaD"/>
</dbReference>
<proteinExistence type="predicted"/>
<evidence type="ECO:0000313" key="4">
    <source>
        <dbReference type="EMBL" id="RJS46347.1"/>
    </source>
</evidence>
<feature type="domain" description="Mce/MlaD" evidence="2">
    <location>
        <begin position="37"/>
        <end position="112"/>
    </location>
</feature>
<dbReference type="EMBL" id="QYRP01000002">
    <property type="protein sequence ID" value="RJS46347.1"/>
    <property type="molecule type" value="Genomic_DNA"/>
</dbReference>
<dbReference type="OrthoDB" id="3460188at2"/>
<dbReference type="InterPro" id="IPR024516">
    <property type="entry name" value="Mce_C"/>
</dbReference>
<dbReference type="PANTHER" id="PTHR33371:SF19">
    <property type="entry name" value="MCE-FAMILY PROTEIN MCE4A"/>
    <property type="match status" value="1"/>
</dbReference>
<name>A0A3A5HES5_9ACTN</name>
<dbReference type="RefSeq" id="WP_120060319.1">
    <property type="nucleotide sequence ID" value="NZ_QYRP01000002.1"/>
</dbReference>
<keyword evidence="1" id="KW-0472">Membrane</keyword>
<evidence type="ECO:0000259" key="3">
    <source>
        <dbReference type="Pfam" id="PF11887"/>
    </source>
</evidence>
<protein>
    <submittedName>
        <fullName evidence="4">MCE family protein</fullName>
    </submittedName>
</protein>
<dbReference type="Proteomes" id="UP000276542">
    <property type="component" value="Unassembled WGS sequence"/>
</dbReference>
<dbReference type="PANTHER" id="PTHR33371">
    <property type="entry name" value="INTERMEMBRANE PHOSPHOLIPID TRANSPORT SYSTEM BINDING PROTEIN MLAD-RELATED"/>
    <property type="match status" value="1"/>
</dbReference>
<keyword evidence="1" id="KW-0812">Transmembrane</keyword>